<evidence type="ECO:0000313" key="2">
    <source>
        <dbReference type="EMBL" id="CAD7202360.1"/>
    </source>
</evidence>
<dbReference type="EMBL" id="OA569290">
    <property type="protein sequence ID" value="CAD7202360.1"/>
    <property type="molecule type" value="Genomic_DNA"/>
</dbReference>
<dbReference type="AlphaFoldDB" id="A0A7R8VPK6"/>
<name>A0A7R8VPK6_TIMDO</name>
<keyword evidence="1" id="KW-0732">Signal</keyword>
<sequence length="60" mass="6828">MMMWPYCCVILIVLFAGPGFAADCTGYVLEQIHRLVLGYDGGFYFVLRWQAPSDMTCSNR</sequence>
<feature type="signal peptide" evidence="1">
    <location>
        <begin position="1"/>
        <end position="21"/>
    </location>
</feature>
<gene>
    <name evidence="2" type="ORF">TDIB3V08_LOCUS8545</name>
</gene>
<evidence type="ECO:0000256" key="1">
    <source>
        <dbReference type="SAM" id="SignalP"/>
    </source>
</evidence>
<feature type="chain" id="PRO_5031354036" evidence="1">
    <location>
        <begin position="22"/>
        <end position="60"/>
    </location>
</feature>
<proteinExistence type="predicted"/>
<protein>
    <submittedName>
        <fullName evidence="2">Uncharacterized protein</fullName>
    </submittedName>
</protein>
<accession>A0A7R8VPK6</accession>
<reference evidence="2" key="1">
    <citation type="submission" date="2020-11" db="EMBL/GenBank/DDBJ databases">
        <authorList>
            <person name="Tran Van P."/>
        </authorList>
    </citation>
    <scope>NUCLEOTIDE SEQUENCE</scope>
</reference>
<organism evidence="2">
    <name type="scientific">Timema douglasi</name>
    <name type="common">Walking stick</name>
    <dbReference type="NCBI Taxonomy" id="61478"/>
    <lineage>
        <taxon>Eukaryota</taxon>
        <taxon>Metazoa</taxon>
        <taxon>Ecdysozoa</taxon>
        <taxon>Arthropoda</taxon>
        <taxon>Hexapoda</taxon>
        <taxon>Insecta</taxon>
        <taxon>Pterygota</taxon>
        <taxon>Neoptera</taxon>
        <taxon>Polyneoptera</taxon>
        <taxon>Phasmatodea</taxon>
        <taxon>Timematodea</taxon>
        <taxon>Timematoidea</taxon>
        <taxon>Timematidae</taxon>
        <taxon>Timema</taxon>
    </lineage>
</organism>